<feature type="region of interest" description="Disordered" evidence="1">
    <location>
        <begin position="48"/>
        <end position="67"/>
    </location>
</feature>
<keyword evidence="2" id="KW-0812">Transmembrane</keyword>
<evidence type="ECO:0000313" key="4">
    <source>
        <dbReference type="Proteomes" id="UP001238540"/>
    </source>
</evidence>
<evidence type="ECO:0000256" key="1">
    <source>
        <dbReference type="SAM" id="MobiDB-lite"/>
    </source>
</evidence>
<dbReference type="Proteomes" id="UP001238540">
    <property type="component" value="Unassembled WGS sequence"/>
</dbReference>
<organism evidence="3 4">
    <name type="scientific">Vibrio ostreicida</name>
    <dbReference type="NCBI Taxonomy" id="526588"/>
    <lineage>
        <taxon>Bacteria</taxon>
        <taxon>Pseudomonadati</taxon>
        <taxon>Pseudomonadota</taxon>
        <taxon>Gammaproteobacteria</taxon>
        <taxon>Vibrionales</taxon>
        <taxon>Vibrionaceae</taxon>
        <taxon>Vibrio</taxon>
    </lineage>
</organism>
<evidence type="ECO:0000313" key="3">
    <source>
        <dbReference type="EMBL" id="MDN3611288.1"/>
    </source>
</evidence>
<protein>
    <submittedName>
        <fullName evidence="3">Uncharacterized protein</fullName>
    </submittedName>
</protein>
<keyword evidence="4" id="KW-1185">Reference proteome</keyword>
<feature type="compositionally biased region" description="Basic and acidic residues" evidence="1">
    <location>
        <begin position="48"/>
        <end position="66"/>
    </location>
</feature>
<keyword evidence="2" id="KW-1133">Transmembrane helix</keyword>
<comment type="caution">
    <text evidence="3">The sequence shown here is derived from an EMBL/GenBank/DDBJ whole genome shotgun (WGS) entry which is preliminary data.</text>
</comment>
<dbReference type="EMBL" id="JAUFQC010000027">
    <property type="protein sequence ID" value="MDN3611288.1"/>
    <property type="molecule type" value="Genomic_DNA"/>
</dbReference>
<feature type="transmembrane region" description="Helical" evidence="2">
    <location>
        <begin position="15"/>
        <end position="31"/>
    </location>
</feature>
<name>A0ABT8BYZ2_9VIBR</name>
<accession>A0ABT8BYZ2</accession>
<keyword evidence="2" id="KW-0472">Membrane</keyword>
<dbReference type="RefSeq" id="WP_076589115.1">
    <property type="nucleotide sequence ID" value="NZ_JABEYA020000006.1"/>
</dbReference>
<evidence type="ECO:0000256" key="2">
    <source>
        <dbReference type="SAM" id="Phobius"/>
    </source>
</evidence>
<sequence length="81" mass="9535">MDDKWVSDKKSKKRVMSLIVFFIICALIMISEKQSPYSNRSVLYGKMPEKTPTDAREEYQDKEQHTDQNWFQFHTSEEAGG</sequence>
<gene>
    <name evidence="3" type="ORF">QWZ16_16930</name>
</gene>
<proteinExistence type="predicted"/>
<reference evidence="4" key="1">
    <citation type="journal article" date="2019" name="Int. J. Syst. Evol. Microbiol.">
        <title>The Global Catalogue of Microorganisms (GCM) 10K type strain sequencing project: providing services to taxonomists for standard genome sequencing and annotation.</title>
        <authorList>
            <consortium name="The Broad Institute Genomics Platform"/>
            <consortium name="The Broad Institute Genome Sequencing Center for Infectious Disease"/>
            <person name="Wu L."/>
            <person name="Ma J."/>
        </authorList>
    </citation>
    <scope>NUCLEOTIDE SEQUENCE [LARGE SCALE GENOMIC DNA]</scope>
    <source>
        <strain evidence="4">CECT 7398</strain>
    </source>
</reference>